<organism evidence="12 13">
    <name type="scientific">Agathobacter rectalis</name>
    <dbReference type="NCBI Taxonomy" id="39491"/>
    <lineage>
        <taxon>Bacteria</taxon>
        <taxon>Bacillati</taxon>
        <taxon>Bacillota</taxon>
        <taxon>Clostridia</taxon>
        <taxon>Lachnospirales</taxon>
        <taxon>Lachnospiraceae</taxon>
        <taxon>Agathobacter</taxon>
    </lineage>
</organism>
<comment type="catalytic activity">
    <reaction evidence="7">
        <text>Couples ATP hydrolysis with the unwinding of duplex DNA by translocating in the 3'-5' direction.</text>
        <dbReference type="EC" id="5.6.2.4"/>
    </reaction>
</comment>
<evidence type="ECO:0000313" key="12">
    <source>
        <dbReference type="EMBL" id="RGM72170.1"/>
    </source>
</evidence>
<name>A0A3E4YBY6_9FIRM</name>
<feature type="domain" description="UvrD-like helicase ATP-binding" evidence="11">
    <location>
        <begin position="296"/>
        <end position="609"/>
    </location>
</feature>
<dbReference type="Gene3D" id="1.10.10.160">
    <property type="match status" value="1"/>
</dbReference>
<feature type="binding site" evidence="10">
    <location>
        <begin position="317"/>
        <end position="324"/>
    </location>
    <ligand>
        <name>ATP</name>
        <dbReference type="ChEBI" id="CHEBI:30616"/>
    </ligand>
</feature>
<dbReference type="InterPro" id="IPR027417">
    <property type="entry name" value="P-loop_NTPase"/>
</dbReference>
<evidence type="ECO:0000313" key="13">
    <source>
        <dbReference type="Proteomes" id="UP000260758"/>
    </source>
</evidence>
<evidence type="ECO:0000256" key="4">
    <source>
        <dbReference type="ARBA" id="ARBA00022806"/>
    </source>
</evidence>
<evidence type="ECO:0000256" key="1">
    <source>
        <dbReference type="ARBA" id="ARBA00009922"/>
    </source>
</evidence>
<dbReference type="GO" id="GO:0003677">
    <property type="term" value="F:DNA binding"/>
    <property type="evidence" value="ECO:0007669"/>
    <property type="project" value="InterPro"/>
</dbReference>
<protein>
    <recommendedName>
        <fullName evidence="8">DNA 3'-5' helicase</fullName>
        <ecNumber evidence="8">5.6.2.4</ecNumber>
    </recommendedName>
</protein>
<accession>A0A3E4YBY6</accession>
<proteinExistence type="inferred from homology"/>
<gene>
    <name evidence="12" type="ORF">DXB99_06430</name>
</gene>
<comment type="similarity">
    <text evidence="1">Belongs to the helicase family. UvrD subfamily.</text>
</comment>
<evidence type="ECO:0000256" key="8">
    <source>
        <dbReference type="ARBA" id="ARBA00034808"/>
    </source>
</evidence>
<dbReference type="PROSITE" id="PS51198">
    <property type="entry name" value="UVRD_HELICASE_ATP_BIND"/>
    <property type="match status" value="1"/>
</dbReference>
<dbReference type="InterPro" id="IPR000212">
    <property type="entry name" value="DNA_helicase_UvrD/REP"/>
</dbReference>
<evidence type="ECO:0000256" key="9">
    <source>
        <dbReference type="ARBA" id="ARBA00048988"/>
    </source>
</evidence>
<dbReference type="SUPFAM" id="SSF52540">
    <property type="entry name" value="P-loop containing nucleoside triphosphate hydrolases"/>
    <property type="match status" value="1"/>
</dbReference>
<comment type="caution">
    <text evidence="12">The sequence shown here is derived from an EMBL/GenBank/DDBJ whole genome shotgun (WGS) entry which is preliminary data.</text>
</comment>
<dbReference type="Gene3D" id="3.40.50.300">
    <property type="entry name" value="P-loop containing nucleotide triphosphate hydrolases"/>
    <property type="match status" value="3"/>
</dbReference>
<dbReference type="GO" id="GO:0016887">
    <property type="term" value="F:ATP hydrolysis activity"/>
    <property type="evidence" value="ECO:0007669"/>
    <property type="project" value="RHEA"/>
</dbReference>
<reference evidence="12 13" key="1">
    <citation type="submission" date="2018-08" db="EMBL/GenBank/DDBJ databases">
        <title>A genome reference for cultivated species of the human gut microbiota.</title>
        <authorList>
            <person name="Zou Y."/>
            <person name="Xue W."/>
            <person name="Luo G."/>
        </authorList>
    </citation>
    <scope>NUCLEOTIDE SEQUENCE [LARGE SCALE GENOMIC DNA]</scope>
    <source>
        <strain evidence="12 13">OM07-13</strain>
    </source>
</reference>
<dbReference type="RefSeq" id="WP_117718679.1">
    <property type="nucleotide sequence ID" value="NZ_QSTP01000005.1"/>
</dbReference>
<dbReference type="GO" id="GO:0005524">
    <property type="term" value="F:ATP binding"/>
    <property type="evidence" value="ECO:0007669"/>
    <property type="project" value="UniProtKB-UniRule"/>
</dbReference>
<dbReference type="EMBL" id="QSTP01000005">
    <property type="protein sequence ID" value="RGM72170.1"/>
    <property type="molecule type" value="Genomic_DNA"/>
</dbReference>
<keyword evidence="5 10" id="KW-0067">ATP-binding</keyword>
<dbReference type="PANTHER" id="PTHR11070">
    <property type="entry name" value="UVRD / RECB / PCRA DNA HELICASE FAMILY MEMBER"/>
    <property type="match status" value="1"/>
</dbReference>
<keyword evidence="2 10" id="KW-0547">Nucleotide-binding</keyword>
<evidence type="ECO:0000256" key="2">
    <source>
        <dbReference type="ARBA" id="ARBA00022741"/>
    </source>
</evidence>
<evidence type="ECO:0000256" key="10">
    <source>
        <dbReference type="PROSITE-ProRule" id="PRU00560"/>
    </source>
</evidence>
<dbReference type="GO" id="GO:0005829">
    <property type="term" value="C:cytosol"/>
    <property type="evidence" value="ECO:0007669"/>
    <property type="project" value="TreeGrafter"/>
</dbReference>
<evidence type="ECO:0000256" key="3">
    <source>
        <dbReference type="ARBA" id="ARBA00022801"/>
    </source>
</evidence>
<evidence type="ECO:0000256" key="7">
    <source>
        <dbReference type="ARBA" id="ARBA00034617"/>
    </source>
</evidence>
<keyword evidence="3 10" id="KW-0378">Hydrolase</keyword>
<dbReference type="PANTHER" id="PTHR11070:SF67">
    <property type="entry name" value="DNA 3'-5' HELICASE"/>
    <property type="match status" value="1"/>
</dbReference>
<dbReference type="AlphaFoldDB" id="A0A3E4YBY6"/>
<evidence type="ECO:0000256" key="6">
    <source>
        <dbReference type="ARBA" id="ARBA00023235"/>
    </source>
</evidence>
<dbReference type="InterPro" id="IPR014017">
    <property type="entry name" value="DNA_helicase_UvrD-like_C"/>
</dbReference>
<evidence type="ECO:0000256" key="5">
    <source>
        <dbReference type="ARBA" id="ARBA00022840"/>
    </source>
</evidence>
<dbReference type="Pfam" id="PF00580">
    <property type="entry name" value="UvrD-helicase"/>
    <property type="match status" value="1"/>
</dbReference>
<dbReference type="GO" id="GO:0043138">
    <property type="term" value="F:3'-5' DNA helicase activity"/>
    <property type="evidence" value="ECO:0007669"/>
    <property type="project" value="UniProtKB-EC"/>
</dbReference>
<sequence>MRTSEELTIQHGCSNYRKDLDLSHPIPSKILEHAKEEIVLRLLQGEDIPNVIEELNATCLISGYKWENAKQQNVIMGIANKDIERFVNGDRRDKTFLCNQDNIVHLPILNEDINVKASYYTENQYAINIVKVKGDKALPKGQVDSTGELKPIREDEQYETYALAMLGKKILDERKKTNLQADKEGKPHPYTDAECNKQIIVEYDHLSDPYYGKGSPKQERLRNADYFNEESDKTFTTLVDSSFMNFFEKKREQDLENSYTCSGNGCAGCGCNTACHYIEPPMVENVAEYSKSADDIKLTFAQRQAVNHFEGNMLINAGAGSGKTTVVSLRILNLIKNHNVDPSKIALLTFTNAASKEMSDRVQLYANADEQLKDADVTNMWSGTFNKFCEDIINEHYEELNYTRKPHVVSTTQKYAIINSIFNKYPKINGWQYNKITEDITMPKNNQYIDKKTTKIAYLAFTNIIDKIKSEGNMDIIDLNPDYSDIDKTYIRMMYDEYNDTLKANNVMEFQDEFINVNELVERNPTFFDDYGFEHIIVDEFQDTNPVQIELLKKIQNNASYKSLYCVGDFQQSIYGFLNATPEIMAQNNFQTNFGQYDSIDLIENHRCNRSIIGFVNNITEIYGNKMKDRLRYNDDEIVAPRKLVAARDFGMEPIVEGFYSTNEQYKWIAKQIQRDIELGAKPEDIMFLTRNNDGVEKMGAELTKLGIPSVLRCQVPIIDNSNVATAVNFMDSFLYDFQEGYFDYVNTLSHGKLFDASKEIIDYNINALKEKINGMPHDADALFEILDGLDPNAADECYQKFLTDFKFCKTLDDVDAKLGAFKMHGKEDKFKRESVYSEVNLSTIHGSKGLESKIVYVDIANLDKREYHESNLRTNKIVQKDYDETTRLEYVAYTRAKDKLVISAPYVTPKTFNLGKNTYHLNERLLNAYKATGKVYGFNYQALVATTIKEKQQKDADKANTKTFFNVNLNQIRNEELSMKKERKEQEYNLEGQLDFSDIGLALS</sequence>
<dbReference type="Proteomes" id="UP000260758">
    <property type="component" value="Unassembled WGS sequence"/>
</dbReference>
<dbReference type="Pfam" id="PF13361">
    <property type="entry name" value="UvrD_C"/>
    <property type="match status" value="2"/>
</dbReference>
<dbReference type="InterPro" id="IPR013986">
    <property type="entry name" value="DExx_box_DNA_helicase_dom_sf"/>
</dbReference>
<dbReference type="GO" id="GO:0000725">
    <property type="term" value="P:recombinational repair"/>
    <property type="evidence" value="ECO:0007669"/>
    <property type="project" value="TreeGrafter"/>
</dbReference>
<dbReference type="EC" id="5.6.2.4" evidence="8"/>
<evidence type="ECO:0000259" key="11">
    <source>
        <dbReference type="PROSITE" id="PS51198"/>
    </source>
</evidence>
<comment type="catalytic activity">
    <reaction evidence="9">
        <text>ATP + H2O = ADP + phosphate + H(+)</text>
        <dbReference type="Rhea" id="RHEA:13065"/>
        <dbReference type="ChEBI" id="CHEBI:15377"/>
        <dbReference type="ChEBI" id="CHEBI:15378"/>
        <dbReference type="ChEBI" id="CHEBI:30616"/>
        <dbReference type="ChEBI" id="CHEBI:43474"/>
        <dbReference type="ChEBI" id="CHEBI:456216"/>
        <dbReference type="EC" id="5.6.2.4"/>
    </reaction>
</comment>
<keyword evidence="4 10" id="KW-0347">Helicase</keyword>
<dbReference type="CDD" id="cd17932">
    <property type="entry name" value="DEXQc_UvrD"/>
    <property type="match status" value="1"/>
</dbReference>
<dbReference type="InterPro" id="IPR014016">
    <property type="entry name" value="UvrD-like_ATP-bd"/>
</dbReference>
<keyword evidence="6" id="KW-0413">Isomerase</keyword>